<dbReference type="Pfam" id="PF13692">
    <property type="entry name" value="Glyco_trans_1_4"/>
    <property type="match status" value="1"/>
</dbReference>
<gene>
    <name evidence="2" type="ORF">ACFQ1O_12585</name>
</gene>
<evidence type="ECO:0000256" key="1">
    <source>
        <dbReference type="ARBA" id="ARBA00022679"/>
    </source>
</evidence>
<dbReference type="PANTHER" id="PTHR46401:SF2">
    <property type="entry name" value="GLYCOSYLTRANSFERASE WBBK-RELATED"/>
    <property type="match status" value="1"/>
</dbReference>
<evidence type="ECO:0000313" key="3">
    <source>
        <dbReference type="Proteomes" id="UP001596997"/>
    </source>
</evidence>
<name>A0ABW3I4S5_9FLAO</name>
<dbReference type="GO" id="GO:0016757">
    <property type="term" value="F:glycosyltransferase activity"/>
    <property type="evidence" value="ECO:0007669"/>
    <property type="project" value="UniProtKB-KW"/>
</dbReference>
<dbReference type="PANTHER" id="PTHR46401">
    <property type="entry name" value="GLYCOSYLTRANSFERASE WBBK-RELATED"/>
    <property type="match status" value="1"/>
</dbReference>
<comment type="caution">
    <text evidence="2">The sequence shown here is derived from an EMBL/GenBank/DDBJ whole genome shotgun (WGS) entry which is preliminary data.</text>
</comment>
<dbReference type="Proteomes" id="UP001596997">
    <property type="component" value="Unassembled WGS sequence"/>
</dbReference>
<keyword evidence="2" id="KW-0328">Glycosyltransferase</keyword>
<dbReference type="RefSeq" id="WP_377716390.1">
    <property type="nucleotide sequence ID" value="NZ_JBHTJM010000010.1"/>
</dbReference>
<keyword evidence="3" id="KW-1185">Reference proteome</keyword>
<evidence type="ECO:0000313" key="2">
    <source>
        <dbReference type="EMBL" id="MFD0964844.1"/>
    </source>
</evidence>
<dbReference type="EC" id="2.4.-.-" evidence="2"/>
<protein>
    <submittedName>
        <fullName evidence="2">Glycosyltransferase</fullName>
        <ecNumber evidence="2">2.4.-.-</ecNumber>
    </submittedName>
</protein>
<keyword evidence="1 2" id="KW-0808">Transferase</keyword>
<proteinExistence type="predicted"/>
<accession>A0ABW3I4S5</accession>
<sequence>MKIGIVTSFPPSKVTLNEYAYHLVKNFVEKEEIEEVVLFCDKTKEKKVLDFPYSEKVTIVECWKFNSYTSLFRILKSIKSQGPSHVLFNLQFMKFGDKKVVAALGLLAPMLTRLLGVKNTVLIHNILETVDLSSAGFTNNPILKGVYNTIGYVLTKLILCANQVAVTIPKYKRILESKYKAGNVVHIPHGTFEIPELPNYKVKKGTKQVMAFGKFGTYKKVETLIEAVKRVRQRIREDIEVVIAGTSNPNTPNYLKNVQEQYKHLDFIRFTGYVEEEDVQTIFNEAAIVAFPYTSTTGSSGVLHQAGSYGKATILPNIGDLKELITDEGYTGEFFNPLNVESLANAIQVLVLNDVKRIQIGKQNYRAATAYPMSKICDKYIEVFNNDNLIAEVATL</sequence>
<dbReference type="SUPFAM" id="SSF53756">
    <property type="entry name" value="UDP-Glycosyltransferase/glycogen phosphorylase"/>
    <property type="match status" value="1"/>
</dbReference>
<dbReference type="Gene3D" id="3.40.50.2000">
    <property type="entry name" value="Glycogen Phosphorylase B"/>
    <property type="match status" value="2"/>
</dbReference>
<organism evidence="2 3">
    <name type="scientific">Pseudofulvibacter geojedonensis</name>
    <dbReference type="NCBI Taxonomy" id="1123758"/>
    <lineage>
        <taxon>Bacteria</taxon>
        <taxon>Pseudomonadati</taxon>
        <taxon>Bacteroidota</taxon>
        <taxon>Flavobacteriia</taxon>
        <taxon>Flavobacteriales</taxon>
        <taxon>Flavobacteriaceae</taxon>
        <taxon>Pseudofulvibacter</taxon>
    </lineage>
</organism>
<dbReference type="EMBL" id="JBHTJM010000010">
    <property type="protein sequence ID" value="MFD0964844.1"/>
    <property type="molecule type" value="Genomic_DNA"/>
</dbReference>
<reference evidence="3" key="1">
    <citation type="journal article" date="2019" name="Int. J. Syst. Evol. Microbiol.">
        <title>The Global Catalogue of Microorganisms (GCM) 10K type strain sequencing project: providing services to taxonomists for standard genome sequencing and annotation.</title>
        <authorList>
            <consortium name="The Broad Institute Genomics Platform"/>
            <consortium name="The Broad Institute Genome Sequencing Center for Infectious Disease"/>
            <person name="Wu L."/>
            <person name="Ma J."/>
        </authorList>
    </citation>
    <scope>NUCLEOTIDE SEQUENCE [LARGE SCALE GENOMIC DNA]</scope>
    <source>
        <strain evidence="3">CCUG 62114</strain>
    </source>
</reference>